<dbReference type="AlphaFoldDB" id="Q6LW20"/>
<sequence length="365" mass="40556">MDIVIKRALLIIIVSEVMTVSAFKIAVDDGSTNVKVSWIENNQLKTIVSPNSFRKDWKSAALRRDKKVYNYTIGTTKYTYDATSDKALATTHVDYQYDDLNLLAVHHALMQTGLKPCTVTLVVTLPITEFYNSEDCQRNEEKITKKRANLMREISLNKGELFEVADVEVMPESLPAVLSTLINSDCNEFSRSLVVDCGGTTLDMGIIVGPFDDVSAVYGNNEIGVSMVTDAARKALASADSDSSYLVANELIKRRHDLDFVKEVVNDESQINNILDKIEIKIQELGSAVAYEAKKFAKNPNRVYLVGGGAPLVYDAIQAAYEVLGDRVVLIKDAQSALARELCLYNTDVKEVHIERETLVEVEDE</sequence>
<dbReference type="CDD" id="cd24022">
    <property type="entry name" value="ASKHA_NBD_ParM_R1-like"/>
    <property type="match status" value="1"/>
</dbReference>
<gene>
    <name evidence="3" type="primary">Z2979</name>
    <name evidence="3" type="ordered locus">PBPRA0050</name>
</gene>
<dbReference type="Pfam" id="PF21523">
    <property type="entry name" value="ParM_N"/>
    <property type="match status" value="1"/>
</dbReference>
<dbReference type="KEGG" id="ppr:PBPRA0050"/>
<keyword evidence="4" id="KW-1185">Reference proteome</keyword>
<dbReference type="STRING" id="298386.PBPRA0050"/>
<dbReference type="InterPro" id="IPR043129">
    <property type="entry name" value="ATPase_NBD"/>
</dbReference>
<protein>
    <submittedName>
        <fullName evidence="3">Hypothetical stbA Plasmid stable inheritance protein</fullName>
    </submittedName>
</protein>
<dbReference type="SUPFAM" id="SSF53067">
    <property type="entry name" value="Actin-like ATPase domain"/>
    <property type="match status" value="2"/>
</dbReference>
<feature type="domain" description="Plasmid segregation protein ParM/StbA N-terminal" evidence="1">
    <location>
        <begin position="24"/>
        <end position="180"/>
    </location>
</feature>
<dbReference type="InterPro" id="IPR056367">
    <property type="entry name" value="ASKHA_NBD_ParM_R1-like"/>
</dbReference>
<evidence type="ECO:0000259" key="2">
    <source>
        <dbReference type="Pfam" id="PF21523"/>
    </source>
</evidence>
<accession>Q6LW20</accession>
<dbReference type="Proteomes" id="UP000000593">
    <property type="component" value="Chromosome 1"/>
</dbReference>
<evidence type="ECO:0000313" key="4">
    <source>
        <dbReference type="Proteomes" id="UP000000593"/>
    </source>
</evidence>
<evidence type="ECO:0000313" key="3">
    <source>
        <dbReference type="EMBL" id="CAG18505.1"/>
    </source>
</evidence>
<dbReference type="RefSeq" id="WP_011216886.1">
    <property type="nucleotide sequence ID" value="NC_006370.1"/>
</dbReference>
<reference evidence="4" key="1">
    <citation type="journal article" date="2005" name="Science">
        <title>Life at depth: Photobacterium profundum genome sequence and expression analysis.</title>
        <authorList>
            <person name="Vezzi A."/>
            <person name="Campanaro S."/>
            <person name="D'Angelo M."/>
            <person name="Simonato F."/>
            <person name="Vitulo N."/>
            <person name="Lauro F.M."/>
            <person name="Cestaro A."/>
            <person name="Malacrida G."/>
            <person name="Simionati B."/>
            <person name="Cannata N."/>
            <person name="Romualdi C."/>
            <person name="Bartlett D.H."/>
            <person name="Valle G."/>
        </authorList>
    </citation>
    <scope>NUCLEOTIDE SEQUENCE [LARGE SCALE GENOMIC DNA]</scope>
    <source>
        <strain evidence="4">ATCC BAA-1253 / SS9</strain>
    </source>
</reference>
<dbReference type="EMBL" id="CR378663">
    <property type="protein sequence ID" value="CAG18505.1"/>
    <property type="molecule type" value="Genomic_DNA"/>
</dbReference>
<proteinExistence type="predicted"/>
<dbReference type="InterPro" id="IPR048345">
    <property type="entry name" value="ParM_C"/>
</dbReference>
<dbReference type="Pfam" id="PF06406">
    <property type="entry name" value="StbA_N"/>
    <property type="match status" value="1"/>
</dbReference>
<dbReference type="InterPro" id="IPR009440">
    <property type="entry name" value="ParM/StbA_N"/>
</dbReference>
<dbReference type="Gene3D" id="3.30.420.40">
    <property type="match status" value="2"/>
</dbReference>
<name>Q6LW20_PHOPR</name>
<organism evidence="3 4">
    <name type="scientific">Photobacterium profundum (strain SS9)</name>
    <dbReference type="NCBI Taxonomy" id="298386"/>
    <lineage>
        <taxon>Bacteria</taxon>
        <taxon>Pseudomonadati</taxon>
        <taxon>Pseudomonadota</taxon>
        <taxon>Gammaproteobacteria</taxon>
        <taxon>Vibrionales</taxon>
        <taxon>Vibrionaceae</taxon>
        <taxon>Photobacterium</taxon>
    </lineage>
</organism>
<evidence type="ECO:0000259" key="1">
    <source>
        <dbReference type="Pfam" id="PF06406"/>
    </source>
</evidence>
<dbReference type="HOGENOM" id="CLU_074773_0_1_6"/>
<dbReference type="eggNOG" id="COG0443">
    <property type="taxonomic scope" value="Bacteria"/>
</dbReference>
<feature type="domain" description="Plasmid segregation protein ParM C-terminal" evidence="2">
    <location>
        <begin position="187"/>
        <end position="341"/>
    </location>
</feature>